<reference evidence="1 3" key="1">
    <citation type="submission" date="2016-02" db="EMBL/GenBank/DDBJ databases">
        <authorList>
            <person name="Holder M.E."/>
            <person name="Ajami N.J."/>
            <person name="Petrosino J.F."/>
        </authorList>
    </citation>
    <scope>NUCLEOTIDE SEQUENCE [LARGE SCALE GENOMIC DNA]</scope>
    <source>
        <strain evidence="1 3">CCUG 32990</strain>
    </source>
</reference>
<dbReference type="EMBL" id="LT906449">
    <property type="protein sequence ID" value="SNV09245.1"/>
    <property type="molecule type" value="Genomic_DNA"/>
</dbReference>
<proteinExistence type="predicted"/>
<organism evidence="2 4">
    <name type="scientific">Capnocytophaga haemolytica</name>
    <dbReference type="NCBI Taxonomy" id="45243"/>
    <lineage>
        <taxon>Bacteria</taxon>
        <taxon>Pseudomonadati</taxon>
        <taxon>Bacteroidota</taxon>
        <taxon>Flavobacteriia</taxon>
        <taxon>Flavobacteriales</taxon>
        <taxon>Flavobacteriaceae</taxon>
        <taxon>Capnocytophaga</taxon>
    </lineage>
</organism>
<evidence type="ECO:0000313" key="1">
    <source>
        <dbReference type="EMBL" id="AMD84568.1"/>
    </source>
</evidence>
<dbReference type="Proteomes" id="UP000065822">
    <property type="component" value="Chromosome"/>
</dbReference>
<dbReference type="KEGG" id="chg:AXF12_02940"/>
<protein>
    <recommendedName>
        <fullName evidence="5">DUF2004 domain-containing protein</fullName>
    </recommendedName>
</protein>
<name>A0AAX2GXK8_9FLAO</name>
<evidence type="ECO:0000313" key="2">
    <source>
        <dbReference type="EMBL" id="SNV09245.1"/>
    </source>
</evidence>
<sequence>MAEITLKTKYFGQLNFPAEEGIVADLVVNFEGEELEISFDIFDKLVEEKNIATVQLLLDNAEAMYSKAKAYIKANYKTDEVIAEFIEWHIEELSEEFVDAYGTEEEVTAEEIIRQLRLTHLWLSPNEEVQGGVEITYDFTLQEVSDEILAVRFDKSLEITDVVWER</sequence>
<dbReference type="AlphaFoldDB" id="A0AAX2GXK8"/>
<gene>
    <name evidence="1" type="ORF">AXF12_02940</name>
    <name evidence="2" type="ORF">SAMEA44541418_01151</name>
</gene>
<dbReference type="RefSeq" id="WP_066428176.1">
    <property type="nucleotide sequence ID" value="NZ_CP014227.1"/>
</dbReference>
<evidence type="ECO:0000313" key="4">
    <source>
        <dbReference type="Proteomes" id="UP000215539"/>
    </source>
</evidence>
<accession>A0AAX2GXK8</accession>
<reference evidence="2 4" key="2">
    <citation type="submission" date="2017-06" db="EMBL/GenBank/DDBJ databases">
        <authorList>
            <consortium name="Pathogen Informatics"/>
        </authorList>
    </citation>
    <scope>NUCLEOTIDE SEQUENCE [LARGE SCALE GENOMIC DNA]</scope>
    <source>
        <strain evidence="2 4">NCTC12947</strain>
    </source>
</reference>
<keyword evidence="3" id="KW-1185">Reference proteome</keyword>
<evidence type="ECO:0000313" key="3">
    <source>
        <dbReference type="Proteomes" id="UP000065822"/>
    </source>
</evidence>
<dbReference type="Proteomes" id="UP000215539">
    <property type="component" value="Chromosome 1"/>
</dbReference>
<dbReference type="EMBL" id="CP014227">
    <property type="protein sequence ID" value="AMD84568.1"/>
    <property type="molecule type" value="Genomic_DNA"/>
</dbReference>
<evidence type="ECO:0008006" key="5">
    <source>
        <dbReference type="Google" id="ProtNLM"/>
    </source>
</evidence>